<name>A0A1X6NBG6_9APHY</name>
<evidence type="ECO:0000313" key="1">
    <source>
        <dbReference type="EMBL" id="OSX65723.1"/>
    </source>
</evidence>
<dbReference type="EMBL" id="KZ110592">
    <property type="protein sequence ID" value="OSX65723.1"/>
    <property type="molecule type" value="Genomic_DNA"/>
</dbReference>
<reference evidence="1 2" key="1">
    <citation type="submission" date="2017-04" db="EMBL/GenBank/DDBJ databases">
        <title>Genome Sequence of the Model Brown-Rot Fungus Postia placenta SB12.</title>
        <authorList>
            <consortium name="DOE Joint Genome Institute"/>
            <person name="Gaskell J."/>
            <person name="Kersten P."/>
            <person name="Larrondo L.F."/>
            <person name="Canessa P."/>
            <person name="Martinez D."/>
            <person name="Hibbett D."/>
            <person name="Schmoll M."/>
            <person name="Kubicek C.P."/>
            <person name="Martinez A.T."/>
            <person name="Yadav J."/>
            <person name="Master E."/>
            <person name="Magnuson J.K."/>
            <person name="James T."/>
            <person name="Yaver D."/>
            <person name="Berka R."/>
            <person name="Labutti K."/>
            <person name="Lipzen A."/>
            <person name="Aerts A."/>
            <person name="Barry K."/>
            <person name="Henrissat B."/>
            <person name="Blanchette R."/>
            <person name="Grigoriev I."/>
            <person name="Cullen D."/>
        </authorList>
    </citation>
    <scope>NUCLEOTIDE SEQUENCE [LARGE SCALE GENOMIC DNA]</scope>
    <source>
        <strain evidence="1 2">MAD-698-R-SB12</strain>
    </source>
</reference>
<accession>A0A1X6NBG6</accession>
<keyword evidence="2" id="KW-1185">Reference proteome</keyword>
<dbReference type="Proteomes" id="UP000194127">
    <property type="component" value="Unassembled WGS sequence"/>
</dbReference>
<dbReference type="GeneID" id="36329056"/>
<organism evidence="1 2">
    <name type="scientific">Postia placenta MAD-698-R-SB12</name>
    <dbReference type="NCBI Taxonomy" id="670580"/>
    <lineage>
        <taxon>Eukaryota</taxon>
        <taxon>Fungi</taxon>
        <taxon>Dikarya</taxon>
        <taxon>Basidiomycota</taxon>
        <taxon>Agaricomycotina</taxon>
        <taxon>Agaricomycetes</taxon>
        <taxon>Polyporales</taxon>
        <taxon>Adustoporiaceae</taxon>
        <taxon>Rhodonia</taxon>
    </lineage>
</organism>
<gene>
    <name evidence="1" type="ORF">POSPLADRAFT_1131581</name>
</gene>
<evidence type="ECO:0000313" key="2">
    <source>
        <dbReference type="Proteomes" id="UP000194127"/>
    </source>
</evidence>
<sequence>MHGLSVIKQSFRKSWRRSRDISTTTTGIVRSAILPRLPVEIWLMIIDELGAEGEYDALIACARASQGLLWEVEKTAKRYVPHTVTFRTPAEVANINLAPRWRGPFTVHIVGGIQRGRRLPIPHLTTFASRLAAKWTSLSKLEIESAEWGLDLHSSLHNFSNFTMTCLHLCDVAFPTVVTFWHLACALPHLTWLQLCGVEIIETSIDAQTLSALCLLPASKLWRIDLLPPPTKPVAGRPQSLARHSAQLLAQSMPLLKTPPWRNVRNLILWDVTLSTPAAFARLLGALPALETLAINGSCSFPEHGFNPSDVPLRPDMLSKLTTVELGKSFSLFSDPQSVCDLVDLLIHSGASHHLEAIMVWLSQSLRVTTSVDAALNRLVMHTGQSLKKLILRVLPRESLWMYIGASTHAGLNTANTHLERLVYSVGITRGDGSTIAPVAELLHQVASAHISHISLIFCVTDEADLAKLWTRLPQLDAALSQTIFYNLRLFWIGFRRVNEFIESPIPMTRLCLPNLDTRGILQVEQVSGTIHTEISWRNGQ</sequence>
<protein>
    <recommendedName>
        <fullName evidence="3">F-box domain-containing protein</fullName>
    </recommendedName>
</protein>
<proteinExistence type="predicted"/>
<evidence type="ECO:0008006" key="3">
    <source>
        <dbReference type="Google" id="ProtNLM"/>
    </source>
</evidence>
<dbReference type="RefSeq" id="XP_024342517.1">
    <property type="nucleotide sequence ID" value="XM_024484107.1"/>
</dbReference>
<dbReference type="OrthoDB" id="10272129at2759"/>
<dbReference type="AlphaFoldDB" id="A0A1X6NBG6"/>